<feature type="binding site" evidence="10">
    <location>
        <begin position="216"/>
        <end position="217"/>
    </location>
    <ligand>
        <name>NADP(+)</name>
        <dbReference type="ChEBI" id="CHEBI:58349"/>
    </ligand>
</feature>
<feature type="binding site" evidence="10">
    <location>
        <position position="228"/>
    </location>
    <ligand>
        <name>NADP(+)</name>
        <dbReference type="ChEBI" id="CHEBI:58349"/>
    </ligand>
</feature>
<evidence type="ECO:0000313" key="13">
    <source>
        <dbReference type="EMBL" id="ROP43340.1"/>
    </source>
</evidence>
<dbReference type="EMBL" id="RJKN01000004">
    <property type="protein sequence ID" value="ROP43340.1"/>
    <property type="molecule type" value="Genomic_DNA"/>
</dbReference>
<evidence type="ECO:0000256" key="8">
    <source>
        <dbReference type="ARBA" id="ARBA00047776"/>
    </source>
</evidence>
<evidence type="ECO:0000256" key="5">
    <source>
        <dbReference type="ARBA" id="ARBA00022827"/>
    </source>
</evidence>
<dbReference type="Gene3D" id="3.40.50.720">
    <property type="entry name" value="NAD(P)-binding Rossmann-like Domain"/>
    <property type="match status" value="1"/>
</dbReference>
<comment type="caution">
    <text evidence="13">The sequence shown here is derived from an EMBL/GenBank/DDBJ whole genome shotgun (WGS) entry which is preliminary data.</text>
</comment>
<dbReference type="InterPro" id="IPR055275">
    <property type="entry name" value="Ferredox_Rdtase"/>
</dbReference>
<dbReference type="Gene3D" id="3.50.50.60">
    <property type="entry name" value="FAD/NAD(P)-binding domain"/>
    <property type="match status" value="1"/>
</dbReference>
<dbReference type="PIRSF" id="PIRSF000362">
    <property type="entry name" value="FNR"/>
    <property type="match status" value="1"/>
</dbReference>
<evidence type="ECO:0000256" key="9">
    <source>
        <dbReference type="PIRSR" id="PIRSR000362-1"/>
    </source>
</evidence>
<feature type="binding site" evidence="9">
    <location>
        <position position="66"/>
    </location>
    <ligand>
        <name>FAD</name>
        <dbReference type="ChEBI" id="CHEBI:57692"/>
    </ligand>
</feature>
<dbReference type="Proteomes" id="UP000276232">
    <property type="component" value="Unassembled WGS sequence"/>
</dbReference>
<feature type="binding site" evidence="9">
    <location>
        <position position="102"/>
    </location>
    <ligand>
        <name>FAD</name>
        <dbReference type="ChEBI" id="CHEBI:57692"/>
    </ligand>
</feature>
<dbReference type="RefSeq" id="WP_241967127.1">
    <property type="nucleotide sequence ID" value="NZ_RJKN01000004.1"/>
</dbReference>
<dbReference type="InterPro" id="IPR023753">
    <property type="entry name" value="FAD/NAD-binding_dom"/>
</dbReference>
<dbReference type="InterPro" id="IPR021163">
    <property type="entry name" value="Ferredox_Rdtase_adrenod"/>
</dbReference>
<evidence type="ECO:0000256" key="11">
    <source>
        <dbReference type="SAM" id="MobiDB-lite"/>
    </source>
</evidence>
<dbReference type="EC" id="1.18.1.2" evidence="3"/>
<dbReference type="PANTHER" id="PTHR48467">
    <property type="entry name" value="GLUTAMATE SYNTHASE 1 [NADH], CHLOROPLASTIC-LIKE"/>
    <property type="match status" value="1"/>
</dbReference>
<evidence type="ECO:0000256" key="4">
    <source>
        <dbReference type="ARBA" id="ARBA00022630"/>
    </source>
</evidence>
<evidence type="ECO:0000256" key="7">
    <source>
        <dbReference type="ARBA" id="ARBA00023002"/>
    </source>
</evidence>
<sequence length="486" mass="49835">MSRDDAPPAAAGGPSVPPPADRGPGRLRVAVVGSGPAGVHTAGALVAAGEDVRVDVLERLPVPFGLVRYGVSPDHADMKAVTSTLVEVLDHPRVRLVAGVEVGRDVSLDELRAAYDAVVLATGASTDAPLDLPGADLPGSWGASEVVAWYQGHPDAPRTWDLSAREVAVLGVGNVALDVARVLARPAEDLLATEVPVAVHAGLAASALTDVHVVGRRGPEHARFSPLELRELGSVPGVDVVVDPADLVLTPDGVEHLEHDRRARQVVATLEELAARGVTGAPRRVHLHFSRVPVEVLGRDVGRVTGLRTRRAHVGAAGVTEDLPVQAVYRAVGYRSRPVPGAPFDEARGVVPDDGGRVLTADGERVPGLYVTGWLRTGPVGLIGHTRKEARATVASLLADLAAEPAAAAPSGDPLDLVARLREGGLHVVDLDGWRAVDAAELAAGAAAGRPRVKIVEVAEMLAAAGGPGRGAPAGSSGGPGALTQG</sequence>
<evidence type="ECO:0000256" key="10">
    <source>
        <dbReference type="PIRSR" id="PIRSR000362-2"/>
    </source>
</evidence>
<name>A0A3N1HLG8_9ACTN</name>
<evidence type="ECO:0000256" key="6">
    <source>
        <dbReference type="ARBA" id="ARBA00022857"/>
    </source>
</evidence>
<evidence type="ECO:0000256" key="2">
    <source>
        <dbReference type="ARBA" id="ARBA00008312"/>
    </source>
</evidence>
<comment type="catalytic activity">
    <reaction evidence="8">
        <text>2 reduced [2Fe-2S]-[ferredoxin] + NADP(+) + H(+) = 2 oxidized [2Fe-2S]-[ferredoxin] + NADPH</text>
        <dbReference type="Rhea" id="RHEA:20125"/>
        <dbReference type="Rhea" id="RHEA-COMP:10000"/>
        <dbReference type="Rhea" id="RHEA-COMP:10001"/>
        <dbReference type="ChEBI" id="CHEBI:15378"/>
        <dbReference type="ChEBI" id="CHEBI:33737"/>
        <dbReference type="ChEBI" id="CHEBI:33738"/>
        <dbReference type="ChEBI" id="CHEBI:57783"/>
        <dbReference type="ChEBI" id="CHEBI:58349"/>
        <dbReference type="EC" id="1.18.1.2"/>
    </reaction>
</comment>
<keyword evidence="6 10" id="KW-0521">NADP</keyword>
<feature type="binding site" evidence="9">
    <location>
        <position position="37"/>
    </location>
    <ligand>
        <name>FAD</name>
        <dbReference type="ChEBI" id="CHEBI:57692"/>
    </ligand>
</feature>
<evidence type="ECO:0000259" key="12">
    <source>
        <dbReference type="Pfam" id="PF07992"/>
    </source>
</evidence>
<dbReference type="Pfam" id="PF07992">
    <property type="entry name" value="Pyr_redox_2"/>
    <property type="match status" value="1"/>
</dbReference>
<feature type="region of interest" description="Disordered" evidence="11">
    <location>
        <begin position="1"/>
        <end position="24"/>
    </location>
</feature>
<feature type="binding site" evidence="9">
    <location>
        <begin position="381"/>
        <end position="383"/>
    </location>
    <ligand>
        <name>FAD</name>
        <dbReference type="ChEBI" id="CHEBI:57692"/>
    </ligand>
</feature>
<keyword evidence="4" id="KW-0285">Flavoprotein</keyword>
<gene>
    <name evidence="13" type="ORF">EDC03_1943</name>
</gene>
<evidence type="ECO:0000313" key="14">
    <source>
        <dbReference type="Proteomes" id="UP000276232"/>
    </source>
</evidence>
<keyword evidence="7" id="KW-0560">Oxidoreductase</keyword>
<evidence type="ECO:0000256" key="1">
    <source>
        <dbReference type="ARBA" id="ARBA00001974"/>
    </source>
</evidence>
<dbReference type="PRINTS" id="PR00419">
    <property type="entry name" value="ADXRDTASE"/>
</dbReference>
<comment type="cofactor">
    <cofactor evidence="1 9">
        <name>FAD</name>
        <dbReference type="ChEBI" id="CHEBI:57692"/>
    </cofactor>
</comment>
<dbReference type="AlphaFoldDB" id="A0A3N1HLG8"/>
<feature type="domain" description="FAD/NAD(P)-binding" evidence="12">
    <location>
        <begin position="28"/>
        <end position="187"/>
    </location>
</feature>
<feature type="binding site" evidence="10">
    <location>
        <position position="381"/>
    </location>
    <ligand>
        <name>NADP(+)</name>
        <dbReference type="ChEBI" id="CHEBI:58349"/>
    </ligand>
</feature>
<feature type="region of interest" description="Disordered" evidence="11">
    <location>
        <begin position="466"/>
        <end position="486"/>
    </location>
</feature>
<dbReference type="InParanoid" id="A0A3N1HLG8"/>
<comment type="similarity">
    <text evidence="2">Belongs to the ferredoxin--NADP reductase type 1 family.</text>
</comment>
<dbReference type="InterPro" id="IPR036188">
    <property type="entry name" value="FAD/NAD-bd_sf"/>
</dbReference>
<reference evidence="13 14" key="1">
    <citation type="journal article" date="2015" name="Stand. Genomic Sci.">
        <title>Genomic Encyclopedia of Bacterial and Archaeal Type Strains, Phase III: the genomes of soil and plant-associated and newly described type strains.</title>
        <authorList>
            <person name="Whitman W.B."/>
            <person name="Woyke T."/>
            <person name="Klenk H.P."/>
            <person name="Zhou Y."/>
            <person name="Lilburn T.G."/>
            <person name="Beck B.J."/>
            <person name="De Vos P."/>
            <person name="Vandamme P."/>
            <person name="Eisen J.A."/>
            <person name="Garrity G."/>
            <person name="Hugenholtz P."/>
            <person name="Kyrpides N.C."/>
        </authorList>
    </citation>
    <scope>NUCLEOTIDE SEQUENCE [LARGE SCALE GENOMIC DNA]</scope>
    <source>
        <strain evidence="13 14">CECT 7306</strain>
    </source>
</reference>
<organism evidence="13 14">
    <name type="scientific">Pseudokineococcus lusitanus</name>
    <dbReference type="NCBI Taxonomy" id="763993"/>
    <lineage>
        <taxon>Bacteria</taxon>
        <taxon>Bacillati</taxon>
        <taxon>Actinomycetota</taxon>
        <taxon>Actinomycetes</taxon>
        <taxon>Kineosporiales</taxon>
        <taxon>Kineosporiaceae</taxon>
        <taxon>Pseudokineococcus</taxon>
    </lineage>
</organism>
<keyword evidence="14" id="KW-1185">Reference proteome</keyword>
<feature type="binding site" evidence="9">
    <location>
        <position position="374"/>
    </location>
    <ligand>
        <name>FAD</name>
        <dbReference type="ChEBI" id="CHEBI:57692"/>
    </ligand>
</feature>
<dbReference type="FunCoup" id="A0A3N1HLG8">
    <property type="interactions" value="202"/>
</dbReference>
<keyword evidence="5 9" id="KW-0274">FAD</keyword>
<dbReference type="GO" id="GO:0004324">
    <property type="term" value="F:ferredoxin-NADP+ reductase activity"/>
    <property type="evidence" value="ECO:0007669"/>
    <property type="project" value="UniProtKB-EC"/>
</dbReference>
<proteinExistence type="inferred from homology"/>
<dbReference type="SUPFAM" id="SSF51971">
    <property type="entry name" value="Nucleotide-binding domain"/>
    <property type="match status" value="1"/>
</dbReference>
<accession>A0A3N1HLG8</accession>
<feature type="binding site" evidence="9">
    <location>
        <position position="58"/>
    </location>
    <ligand>
        <name>FAD</name>
        <dbReference type="ChEBI" id="CHEBI:57692"/>
    </ligand>
</feature>
<dbReference type="PANTHER" id="PTHR48467:SF1">
    <property type="entry name" value="GLUTAMATE SYNTHASE 1 [NADH], CHLOROPLASTIC-LIKE"/>
    <property type="match status" value="1"/>
</dbReference>
<evidence type="ECO:0000256" key="3">
    <source>
        <dbReference type="ARBA" id="ARBA00013223"/>
    </source>
</evidence>
<protein>
    <recommendedName>
        <fullName evidence="3">ferredoxin--NADP(+) reductase</fullName>
        <ecNumber evidence="3">1.18.1.2</ecNumber>
    </recommendedName>
</protein>